<evidence type="ECO:0000313" key="1">
    <source>
        <dbReference type="Proteomes" id="UP001732720"/>
    </source>
</evidence>
<evidence type="ECO:0000313" key="2">
    <source>
        <dbReference type="RefSeq" id="XP_073933938.1"/>
    </source>
</evidence>
<reference evidence="2" key="1">
    <citation type="submission" date="2025-08" db="UniProtKB">
        <authorList>
            <consortium name="RefSeq"/>
        </authorList>
    </citation>
    <scope>IDENTIFICATION</scope>
</reference>
<accession>A0AC58MX22</accession>
<protein>
    <submittedName>
        <fullName evidence="2">Ovostatin homolog 2-like</fullName>
    </submittedName>
</protein>
<organism evidence="1 2">
    <name type="scientific">Castor canadensis</name>
    <name type="common">American beaver</name>
    <dbReference type="NCBI Taxonomy" id="51338"/>
    <lineage>
        <taxon>Eukaryota</taxon>
        <taxon>Metazoa</taxon>
        <taxon>Chordata</taxon>
        <taxon>Craniata</taxon>
        <taxon>Vertebrata</taxon>
        <taxon>Euteleostomi</taxon>
        <taxon>Mammalia</taxon>
        <taxon>Eutheria</taxon>
        <taxon>Euarchontoglires</taxon>
        <taxon>Glires</taxon>
        <taxon>Rodentia</taxon>
        <taxon>Castorimorpha</taxon>
        <taxon>Castoridae</taxon>
        <taxon>Castor</taxon>
    </lineage>
</organism>
<proteinExistence type="predicted"/>
<name>A0AC58MX22_CASCN</name>
<keyword evidence="1" id="KW-1185">Reference proteome</keyword>
<sequence>MMWMRILLGVFLFHLSLSHSPKVQYVLLVPSVLQEGSLDKACAQLFNLTESVVLTVSLNYGEVQTKVFKEYDTGKNFFKCINFQVPQAQLDPLAFITFSTKGATVNLEERRSVAIRARENVVFVQTDKPIYKPGQKVMIRIVSLDDEFKPVDEMYPLITLKDPQGNHIQQWVNETSAGGILSLSFQLFSESIGWYRIIVKTASEKEKYHSFSVEEYVLPKFQMTVDAPRYILVTDSEFKVTVCASYTYGKPVEGKVHLSACRKSTIYGSCRNLNSLCKNFTTQLGKDGCVSQLITMDTLELNWEGYQNSLEVHALVTEEGTGNTP</sequence>
<gene>
    <name evidence="2" type="primary">LOC141424275</name>
</gene>
<dbReference type="RefSeq" id="XP_073933938.1">
    <property type="nucleotide sequence ID" value="XM_074077837.1"/>
</dbReference>
<dbReference type="Proteomes" id="UP001732720">
    <property type="component" value="Chromosome 6"/>
</dbReference>